<dbReference type="InterPro" id="IPR036188">
    <property type="entry name" value="FAD/NAD-bd_sf"/>
</dbReference>
<sequence length="390" mass="43298">MKIAIAGCGIAGAAAGYLLASQGHAVTIYEQSAQCGPVGAGILIQPIGQAVLNSLGIFEEIYQKSARLNWIEARKHTGKRLIQLEYQRLGSDLYGLGVHRGLLFSSLFSLARQAGALIQENACITGYQVSQSGVSLELESKESAEVFDFILATDGARSRLRKVSGIKHHGAEYKYGALWTTGACTAVQDRLFQVVEGTQKLAGLLPIGNGECSFFWGLTAAQFKKFQQQGLDVWKKEVLQLCPQSEEIVTAIDSFENLTFTTYRNVSMQTWWSDRILFLGDAAHPTSPHLGQGANLALEDVWTFSECLKQNGDFRSACIYYEKLRKSKLHFYQRITGWLTPFFQSEGVLKGWGRDLFLPIMSQTPLLREQMLKTLCGFKSGWFSSEFEQS</sequence>
<dbReference type="SUPFAM" id="SSF51905">
    <property type="entry name" value="FAD/NAD(P)-binding domain"/>
    <property type="match status" value="1"/>
</dbReference>
<dbReference type="PRINTS" id="PR00420">
    <property type="entry name" value="RNGMNOXGNASE"/>
</dbReference>
<dbReference type="Proteomes" id="UP000317171">
    <property type="component" value="Chromosome"/>
</dbReference>
<dbReference type="PANTHER" id="PTHR13789:SF309">
    <property type="entry name" value="PUTATIVE (AFU_ORTHOLOGUE AFUA_6G14510)-RELATED"/>
    <property type="match status" value="1"/>
</dbReference>
<dbReference type="GO" id="GO:0043731">
    <property type="term" value="F:6-hydroxynicotinate 3-monooxygenase activity"/>
    <property type="evidence" value="ECO:0007669"/>
    <property type="project" value="UniProtKB-EC"/>
</dbReference>
<gene>
    <name evidence="4" type="primary">nicC</name>
    <name evidence="4" type="ORF">Pan241w_31910</name>
</gene>
<dbReference type="EMBL" id="CP036269">
    <property type="protein sequence ID" value="QDT43094.1"/>
    <property type="molecule type" value="Genomic_DNA"/>
</dbReference>
<evidence type="ECO:0000313" key="4">
    <source>
        <dbReference type="EMBL" id="QDT43094.1"/>
    </source>
</evidence>
<dbReference type="Pfam" id="PF01494">
    <property type="entry name" value="FAD_binding_3"/>
    <property type="match status" value="1"/>
</dbReference>
<evidence type="ECO:0000256" key="1">
    <source>
        <dbReference type="ARBA" id="ARBA00023002"/>
    </source>
</evidence>
<dbReference type="KEGG" id="gaz:Pan241w_31910"/>
<dbReference type="Gene3D" id="3.30.9.10">
    <property type="entry name" value="D-Amino Acid Oxidase, subunit A, domain 2"/>
    <property type="match status" value="1"/>
</dbReference>
<reference evidence="4 5" key="1">
    <citation type="submission" date="2019-02" db="EMBL/GenBank/DDBJ databases">
        <title>Deep-cultivation of Planctomycetes and their phenomic and genomic characterization uncovers novel biology.</title>
        <authorList>
            <person name="Wiegand S."/>
            <person name="Jogler M."/>
            <person name="Boedeker C."/>
            <person name="Pinto D."/>
            <person name="Vollmers J."/>
            <person name="Rivas-Marin E."/>
            <person name="Kohn T."/>
            <person name="Peeters S.H."/>
            <person name="Heuer A."/>
            <person name="Rast P."/>
            <person name="Oberbeckmann S."/>
            <person name="Bunk B."/>
            <person name="Jeske O."/>
            <person name="Meyerdierks A."/>
            <person name="Storesund J.E."/>
            <person name="Kallscheuer N."/>
            <person name="Luecker S."/>
            <person name="Lage O.M."/>
            <person name="Pohl T."/>
            <person name="Merkel B.J."/>
            <person name="Hornburger P."/>
            <person name="Mueller R.-W."/>
            <person name="Bruemmer F."/>
            <person name="Labrenz M."/>
            <person name="Spormann A.M."/>
            <person name="Op den Camp H."/>
            <person name="Overmann J."/>
            <person name="Amann R."/>
            <person name="Jetten M.S.M."/>
            <person name="Mascher T."/>
            <person name="Medema M.H."/>
            <person name="Devos D.P."/>
            <person name="Kaster A.-K."/>
            <person name="Ovreas L."/>
            <person name="Rohde M."/>
            <person name="Galperin M.Y."/>
            <person name="Jogler C."/>
        </authorList>
    </citation>
    <scope>NUCLEOTIDE SEQUENCE [LARGE SCALE GENOMIC DNA]</scope>
    <source>
        <strain evidence="4 5">Pan241w</strain>
    </source>
</reference>
<organism evidence="4 5">
    <name type="scientific">Gimesia alba</name>
    <dbReference type="NCBI Taxonomy" id="2527973"/>
    <lineage>
        <taxon>Bacteria</taxon>
        <taxon>Pseudomonadati</taxon>
        <taxon>Planctomycetota</taxon>
        <taxon>Planctomycetia</taxon>
        <taxon>Planctomycetales</taxon>
        <taxon>Planctomycetaceae</taxon>
        <taxon>Gimesia</taxon>
    </lineage>
</organism>
<dbReference type="RefSeq" id="WP_145217413.1">
    <property type="nucleotide sequence ID" value="NZ_CP036269.1"/>
</dbReference>
<feature type="domain" description="FAD-binding" evidence="3">
    <location>
        <begin position="2"/>
        <end position="303"/>
    </location>
</feature>
<dbReference type="Gene3D" id="3.50.50.60">
    <property type="entry name" value="FAD/NAD(P)-binding domain"/>
    <property type="match status" value="1"/>
</dbReference>
<dbReference type="InterPro" id="IPR002938">
    <property type="entry name" value="FAD-bd"/>
</dbReference>
<dbReference type="PANTHER" id="PTHR13789">
    <property type="entry name" value="MONOOXYGENASE"/>
    <property type="match status" value="1"/>
</dbReference>
<keyword evidence="2 4" id="KW-0503">Monooxygenase</keyword>
<dbReference type="EC" id="1.14.13.114" evidence="4"/>
<dbReference type="InterPro" id="IPR050493">
    <property type="entry name" value="FAD-dep_Monooxygenase_BioMet"/>
</dbReference>
<evidence type="ECO:0000313" key="5">
    <source>
        <dbReference type="Proteomes" id="UP000317171"/>
    </source>
</evidence>
<dbReference type="OrthoDB" id="9766816at2"/>
<accession>A0A517RGT9</accession>
<dbReference type="GO" id="GO:0071949">
    <property type="term" value="F:FAD binding"/>
    <property type="evidence" value="ECO:0007669"/>
    <property type="project" value="InterPro"/>
</dbReference>
<protein>
    <submittedName>
        <fullName evidence="4">6-hydroxynicotinate 3-monooxygenase</fullName>
        <ecNumber evidence="4">1.14.13.114</ecNumber>
    </submittedName>
</protein>
<proteinExistence type="predicted"/>
<dbReference type="AlphaFoldDB" id="A0A517RGT9"/>
<evidence type="ECO:0000259" key="3">
    <source>
        <dbReference type="Pfam" id="PF01494"/>
    </source>
</evidence>
<keyword evidence="5" id="KW-1185">Reference proteome</keyword>
<name>A0A517RGT9_9PLAN</name>
<evidence type="ECO:0000256" key="2">
    <source>
        <dbReference type="ARBA" id="ARBA00023033"/>
    </source>
</evidence>
<keyword evidence="1 4" id="KW-0560">Oxidoreductase</keyword>